<dbReference type="PANTHER" id="PTHR43205:SF7">
    <property type="entry name" value="PROSTAGLANDIN REDUCTASE 1"/>
    <property type="match status" value="1"/>
</dbReference>
<dbReference type="Gene3D" id="3.90.180.10">
    <property type="entry name" value="Medium-chain alcohol dehydrogenases, catalytic domain"/>
    <property type="match status" value="1"/>
</dbReference>
<protein>
    <recommendedName>
        <fullName evidence="2">Oxidoreductase N-terminal domain-containing protein</fullName>
    </recommendedName>
</protein>
<dbReference type="OrthoDB" id="809632at2759"/>
<keyword evidence="4" id="KW-1185">Reference proteome</keyword>
<dbReference type="Proteomes" id="UP000738325">
    <property type="component" value="Unassembled WGS sequence"/>
</dbReference>
<dbReference type="Pfam" id="PF16884">
    <property type="entry name" value="ADH_N_2"/>
    <property type="match status" value="1"/>
</dbReference>
<evidence type="ECO:0000313" key="3">
    <source>
        <dbReference type="EMBL" id="KAG0309655.1"/>
    </source>
</evidence>
<proteinExistence type="predicted"/>
<dbReference type="AlphaFoldDB" id="A0A9P6UL76"/>
<keyword evidence="1" id="KW-0560">Oxidoreductase</keyword>
<evidence type="ECO:0000259" key="2">
    <source>
        <dbReference type="Pfam" id="PF16884"/>
    </source>
</evidence>
<feature type="non-terminal residue" evidence="3">
    <location>
        <position position="170"/>
    </location>
</feature>
<evidence type="ECO:0000256" key="1">
    <source>
        <dbReference type="ARBA" id="ARBA00023002"/>
    </source>
</evidence>
<reference evidence="3" key="1">
    <citation type="journal article" date="2020" name="Fungal Divers.">
        <title>Resolving the Mortierellaceae phylogeny through synthesis of multi-gene phylogenetics and phylogenomics.</title>
        <authorList>
            <person name="Vandepol N."/>
            <person name="Liber J."/>
            <person name="Desiro A."/>
            <person name="Na H."/>
            <person name="Kennedy M."/>
            <person name="Barry K."/>
            <person name="Grigoriev I.V."/>
            <person name="Miller A.N."/>
            <person name="O'Donnell K."/>
            <person name="Stajich J.E."/>
            <person name="Bonito G."/>
        </authorList>
    </citation>
    <scope>NUCLEOTIDE SEQUENCE</scope>
    <source>
        <strain evidence="3">REB-010B</strain>
    </source>
</reference>
<dbReference type="InterPro" id="IPR041694">
    <property type="entry name" value="ADH_N_2"/>
</dbReference>
<dbReference type="InterPro" id="IPR045010">
    <property type="entry name" value="MDR_fam"/>
</dbReference>
<organism evidence="3 4">
    <name type="scientific">Dissophora globulifera</name>
    <dbReference type="NCBI Taxonomy" id="979702"/>
    <lineage>
        <taxon>Eukaryota</taxon>
        <taxon>Fungi</taxon>
        <taxon>Fungi incertae sedis</taxon>
        <taxon>Mucoromycota</taxon>
        <taxon>Mortierellomycotina</taxon>
        <taxon>Mortierellomycetes</taxon>
        <taxon>Mortierellales</taxon>
        <taxon>Mortierellaceae</taxon>
        <taxon>Dissophora</taxon>
    </lineage>
</organism>
<dbReference type="SUPFAM" id="SSF50129">
    <property type="entry name" value="GroES-like"/>
    <property type="match status" value="1"/>
</dbReference>
<evidence type="ECO:0000313" key="4">
    <source>
        <dbReference type="Proteomes" id="UP000738325"/>
    </source>
</evidence>
<dbReference type="EMBL" id="JAAAIP010001177">
    <property type="protein sequence ID" value="KAG0309655.1"/>
    <property type="molecule type" value="Genomic_DNA"/>
</dbReference>
<sequence>MVNNKAVTFKKYVVDYPVADEHFEYVTEREVSYDLKDGEVLTRNLYLSLDPYLRVKMRGLEENALFGRYPLGEPMENRGLGEVIASKNPAVPVGSVVDGFLRSEEYTLVSAGSPLTIIEGARESKLPLSVYTGALGMPGFTAYGGLLVHGKPVAGETLYVSAASGAVGQL</sequence>
<dbReference type="InterPro" id="IPR011032">
    <property type="entry name" value="GroES-like_sf"/>
</dbReference>
<comment type="caution">
    <text evidence="3">The sequence shown here is derived from an EMBL/GenBank/DDBJ whole genome shotgun (WGS) entry which is preliminary data.</text>
</comment>
<name>A0A9P6UL76_9FUNG</name>
<dbReference type="GO" id="GO:0016628">
    <property type="term" value="F:oxidoreductase activity, acting on the CH-CH group of donors, NAD or NADP as acceptor"/>
    <property type="evidence" value="ECO:0007669"/>
    <property type="project" value="InterPro"/>
</dbReference>
<dbReference type="PANTHER" id="PTHR43205">
    <property type="entry name" value="PROSTAGLANDIN REDUCTASE"/>
    <property type="match status" value="1"/>
</dbReference>
<feature type="domain" description="Oxidoreductase N-terminal" evidence="2">
    <location>
        <begin position="6"/>
        <end position="112"/>
    </location>
</feature>
<gene>
    <name evidence="3" type="ORF">BGZ99_000805</name>
</gene>
<accession>A0A9P6UL76</accession>